<accession>A0AA38P0Q4</accession>
<reference evidence="1" key="1">
    <citation type="submission" date="2022-08" db="EMBL/GenBank/DDBJ databases">
        <authorList>
            <consortium name="DOE Joint Genome Institute"/>
            <person name="Min B."/>
            <person name="Riley R."/>
            <person name="Sierra-Patev S."/>
            <person name="Naranjo-Ortiz M."/>
            <person name="Looney B."/>
            <person name="Konkel Z."/>
            <person name="Slot J.C."/>
            <person name="Sakamoto Y."/>
            <person name="Steenwyk J.L."/>
            <person name="Rokas A."/>
            <person name="Carro J."/>
            <person name="Camarero S."/>
            <person name="Ferreira P."/>
            <person name="Molpeceres G."/>
            <person name="Ruiz-Duenas F.J."/>
            <person name="Serrano A."/>
            <person name="Henrissat B."/>
            <person name="Drula E."/>
            <person name="Hughes K.W."/>
            <person name="Mata J.L."/>
            <person name="Ishikawa N.K."/>
            <person name="Vargas-Isla R."/>
            <person name="Ushijima S."/>
            <person name="Smith C.A."/>
            <person name="Ahrendt S."/>
            <person name="Andreopoulos W."/>
            <person name="He G."/>
            <person name="Labutti K."/>
            <person name="Lipzen A."/>
            <person name="Ng V."/>
            <person name="Sandor L."/>
            <person name="Barry K."/>
            <person name="Martinez A.T."/>
            <person name="Xiao Y."/>
            <person name="Gibbons J.G."/>
            <person name="Terashima K."/>
            <person name="Hibbett D.S."/>
            <person name="Grigoriev I.V."/>
        </authorList>
    </citation>
    <scope>NUCLEOTIDE SEQUENCE</scope>
    <source>
        <strain evidence="1">TFB9207</strain>
    </source>
</reference>
<proteinExistence type="predicted"/>
<name>A0AA38P0Q4_9AGAR</name>
<organism evidence="1 2">
    <name type="scientific">Lentinula raphanica</name>
    <dbReference type="NCBI Taxonomy" id="153919"/>
    <lineage>
        <taxon>Eukaryota</taxon>
        <taxon>Fungi</taxon>
        <taxon>Dikarya</taxon>
        <taxon>Basidiomycota</taxon>
        <taxon>Agaricomycotina</taxon>
        <taxon>Agaricomycetes</taxon>
        <taxon>Agaricomycetidae</taxon>
        <taxon>Agaricales</taxon>
        <taxon>Marasmiineae</taxon>
        <taxon>Omphalotaceae</taxon>
        <taxon>Lentinula</taxon>
    </lineage>
</organism>
<evidence type="ECO:0000313" key="2">
    <source>
        <dbReference type="Proteomes" id="UP001163846"/>
    </source>
</evidence>
<sequence length="646" mass="72353">MPSYEELIAAVKIEEPSTSSISAYQELLAKSKSDTRAISSTPTSVPPKLPWLDDSGGSVLKYQNLLAGSSSPDSDALDYEMRVTAAGLSNNLHNSTKIPSLETAFEKFQTEITKETLLEAETLSESDSVDEDSLESLLVPGRNGRMQLGHSTQRNIKTTRALITVSSLKQATLDLQLKLQNLSFSLPPADIQSGLCTIEDGVETIRLQATSIANSEALGEASEVLQTLDSIKESLQLWRQEYPDTSPVKIDNRNYFVNPGNGKNTPTLIAYCLTLVSRVFERTAQRGATFVLKMIKMFGYSLATLGGRSLNAQQEAALASIPESIERLEKKFNLDIEAVPYAVCPDCSCTYAPSYPNSSSSPIYPSTCLAKKARSAPICGASLLSYGKPIKVFEYYPFFDWFGKFIALPGIEEYGDRFCEAIDRHQVVPADKFSAADDYENWRQMDDEFLRKGAELWRNVEDVKERGPIEDLYGTRDSALWRLPYWKPSSQCVVDPMHTIFLILLQRYFRDILGLDNPDESNRKPKKPRFKFAFYHSFVPPPPLMSLANNDSGGKQGLWAKIGYQTQPTDENALSLLEWPHLNHSACTSRLTRLQALKVEIEKDGRALRAVFIILNELSDKMPEGEPDVKKWYSKLQKHRWSALLF</sequence>
<dbReference type="Proteomes" id="UP001163846">
    <property type="component" value="Unassembled WGS sequence"/>
</dbReference>
<keyword evidence="2" id="KW-1185">Reference proteome</keyword>
<evidence type="ECO:0000313" key="1">
    <source>
        <dbReference type="EMBL" id="KAJ3834006.1"/>
    </source>
</evidence>
<dbReference type="EMBL" id="MU806598">
    <property type="protein sequence ID" value="KAJ3834006.1"/>
    <property type="molecule type" value="Genomic_DNA"/>
</dbReference>
<feature type="non-terminal residue" evidence="1">
    <location>
        <position position="646"/>
    </location>
</feature>
<gene>
    <name evidence="1" type="ORF">F5878DRAFT_645490</name>
</gene>
<dbReference type="AlphaFoldDB" id="A0AA38P0Q4"/>
<protein>
    <submittedName>
        <fullName evidence="1">Uncharacterized protein</fullName>
    </submittedName>
</protein>
<comment type="caution">
    <text evidence="1">The sequence shown here is derived from an EMBL/GenBank/DDBJ whole genome shotgun (WGS) entry which is preliminary data.</text>
</comment>